<dbReference type="InterPro" id="IPR000608">
    <property type="entry name" value="UBC"/>
</dbReference>
<evidence type="ECO:0000259" key="1">
    <source>
        <dbReference type="PROSITE" id="PS50127"/>
    </source>
</evidence>
<feature type="domain" description="UBC core" evidence="1">
    <location>
        <begin position="2"/>
        <end position="41"/>
    </location>
</feature>
<comment type="caution">
    <text evidence="2">The sequence shown here is derived from an EMBL/GenBank/DDBJ whole genome shotgun (WGS) entry which is preliminary data.</text>
</comment>
<dbReference type="AlphaFoldDB" id="A0ABD1DSU3"/>
<reference evidence="2 3" key="1">
    <citation type="submission" date="2024-05" db="EMBL/GenBank/DDBJ databases">
        <title>Culex pipiens pipiens assembly and annotation.</title>
        <authorList>
            <person name="Alout H."/>
            <person name="Durand T."/>
        </authorList>
    </citation>
    <scope>NUCLEOTIDE SEQUENCE [LARGE SCALE GENOMIC DNA]</scope>
    <source>
        <strain evidence="2">HA-2024</strain>
        <tissue evidence="2">Whole body</tissue>
    </source>
</reference>
<feature type="non-terminal residue" evidence="2">
    <location>
        <position position="41"/>
    </location>
</feature>
<dbReference type="Proteomes" id="UP001562425">
    <property type="component" value="Unassembled WGS sequence"/>
</dbReference>
<accession>A0ABD1DSU3</accession>
<evidence type="ECO:0000313" key="2">
    <source>
        <dbReference type="EMBL" id="KAL1402538.1"/>
    </source>
</evidence>
<organism evidence="2 3">
    <name type="scientific">Culex pipiens pipiens</name>
    <name type="common">Northern house mosquito</name>
    <dbReference type="NCBI Taxonomy" id="38569"/>
    <lineage>
        <taxon>Eukaryota</taxon>
        <taxon>Metazoa</taxon>
        <taxon>Ecdysozoa</taxon>
        <taxon>Arthropoda</taxon>
        <taxon>Hexapoda</taxon>
        <taxon>Insecta</taxon>
        <taxon>Pterygota</taxon>
        <taxon>Neoptera</taxon>
        <taxon>Endopterygota</taxon>
        <taxon>Diptera</taxon>
        <taxon>Nematocera</taxon>
        <taxon>Culicoidea</taxon>
        <taxon>Culicidae</taxon>
        <taxon>Culicinae</taxon>
        <taxon>Culicini</taxon>
        <taxon>Culex</taxon>
        <taxon>Culex</taxon>
    </lineage>
</organism>
<keyword evidence="3" id="KW-1185">Reference proteome</keyword>
<name>A0ABD1DSU3_CULPP</name>
<dbReference type="SUPFAM" id="SSF54495">
    <property type="entry name" value="UBC-like"/>
    <property type="match status" value="1"/>
</dbReference>
<sequence length="41" mass="4555">MAATRRLQKELADIRASGLKSFRDITVDEGNLLLWSGLIVP</sequence>
<dbReference type="EMBL" id="JBEHCU010002840">
    <property type="protein sequence ID" value="KAL1402538.1"/>
    <property type="molecule type" value="Genomic_DNA"/>
</dbReference>
<gene>
    <name evidence="2" type="ORF">pipiens_006039</name>
</gene>
<proteinExistence type="predicted"/>
<dbReference type="PROSITE" id="PS50127">
    <property type="entry name" value="UBC_2"/>
    <property type="match status" value="1"/>
</dbReference>
<protein>
    <recommendedName>
        <fullName evidence="1">UBC core domain-containing protein</fullName>
    </recommendedName>
</protein>
<dbReference type="InterPro" id="IPR016135">
    <property type="entry name" value="UBQ-conjugating_enzyme/RWD"/>
</dbReference>
<evidence type="ECO:0000313" key="3">
    <source>
        <dbReference type="Proteomes" id="UP001562425"/>
    </source>
</evidence>